<dbReference type="PANTHER" id="PTHR23171">
    <property type="entry name" value="GDOWN1"/>
    <property type="match status" value="1"/>
</dbReference>
<accession>A0A8D0ED24</accession>
<proteinExistence type="predicted"/>
<evidence type="ECO:0000256" key="2">
    <source>
        <dbReference type="SAM" id="MobiDB-lite"/>
    </source>
</evidence>
<dbReference type="GO" id="GO:0030864">
    <property type="term" value="C:cortical actin cytoskeleton"/>
    <property type="evidence" value="ECO:0007669"/>
    <property type="project" value="Ensembl"/>
</dbReference>
<dbReference type="OMA" id="CMGMEKS"/>
<dbReference type="GeneTree" id="ENSGT00950000183065"/>
<evidence type="ECO:0000256" key="1">
    <source>
        <dbReference type="SAM" id="Coils"/>
    </source>
</evidence>
<dbReference type="GO" id="GO:0035556">
    <property type="term" value="P:intracellular signal transduction"/>
    <property type="evidence" value="ECO:0007669"/>
    <property type="project" value="Ensembl"/>
</dbReference>
<evidence type="ECO:0000313" key="4">
    <source>
        <dbReference type="Proteomes" id="UP000694421"/>
    </source>
</evidence>
<feature type="coiled-coil region" evidence="1">
    <location>
        <begin position="122"/>
        <end position="156"/>
    </location>
</feature>
<dbReference type="Proteomes" id="UP000694421">
    <property type="component" value="Unplaced"/>
</dbReference>
<name>A0A8D0ED24_SALMN</name>
<feature type="region of interest" description="Disordered" evidence="2">
    <location>
        <begin position="1"/>
        <end position="28"/>
    </location>
</feature>
<reference evidence="3" key="1">
    <citation type="submission" date="2025-08" db="UniProtKB">
        <authorList>
            <consortium name="Ensembl"/>
        </authorList>
    </citation>
    <scope>IDENTIFICATION</scope>
</reference>
<reference evidence="3" key="2">
    <citation type="submission" date="2025-09" db="UniProtKB">
        <authorList>
            <consortium name="Ensembl"/>
        </authorList>
    </citation>
    <scope>IDENTIFICATION</scope>
</reference>
<evidence type="ECO:0000313" key="3">
    <source>
        <dbReference type="Ensembl" id="ENSSMRP00000029485.1"/>
    </source>
</evidence>
<keyword evidence="1" id="KW-0175">Coiled coil</keyword>
<protein>
    <submittedName>
        <fullName evidence="3">Myocardial zonula adherens protein</fullName>
    </submittedName>
</protein>
<dbReference type="PANTHER" id="PTHR23171:SF2">
    <property type="entry name" value="MYOCARDIAL ZONULA ADHERENS PROTEIN"/>
    <property type="match status" value="1"/>
</dbReference>
<keyword evidence="4" id="KW-1185">Reference proteome</keyword>
<organism evidence="3 4">
    <name type="scientific">Salvator merianae</name>
    <name type="common">Argentine black and white tegu</name>
    <name type="synonym">Tupinambis merianae</name>
    <dbReference type="NCBI Taxonomy" id="96440"/>
    <lineage>
        <taxon>Eukaryota</taxon>
        <taxon>Metazoa</taxon>
        <taxon>Chordata</taxon>
        <taxon>Craniata</taxon>
        <taxon>Vertebrata</taxon>
        <taxon>Euteleostomi</taxon>
        <taxon>Lepidosauria</taxon>
        <taxon>Squamata</taxon>
        <taxon>Bifurcata</taxon>
        <taxon>Unidentata</taxon>
        <taxon>Episquamata</taxon>
        <taxon>Laterata</taxon>
        <taxon>Teiioidea</taxon>
        <taxon>Teiidae</taxon>
        <taxon>Salvator</taxon>
    </lineage>
</organism>
<dbReference type="InterPro" id="IPR051375">
    <property type="entry name" value="Tuftelin_GRINL1A/MYZAP/CCD68"/>
</dbReference>
<dbReference type="Ensembl" id="ENSSMRT00000034400.1">
    <property type="protein sequence ID" value="ENSSMRP00000029485.1"/>
    <property type="gene ID" value="ENSSMRG00000022665.1"/>
</dbReference>
<sequence length="488" mass="56888">MLRYSSGLTLTTTTPRRSSEGGGVAADKRKTNVCRLRLTLPPEEVSRCQEEKPKNEKTKKQLYHVPNGVSTGRLSHGVVYGVVRRSDDNHNKEMVVYGWSADQLKEEMRYIRDVRLTLEKVRKKMYGEYDEMKRKIQELTNELAVSSAQQESLENHVQVHSAALDSFSELNNSLTSTLIESQKTLVDVTLENTVIRDQIRNLKQTHEESMEKLKEKQTQLEAARVENELLKLKVECSQEANAEVMREMTRRLYSQYEEKLREEEQKHKLEKETLIAETNRLLAAIEDANKKMRHTEMSLQEKDQKIGELDRFILRMEEERHQLQKQLIEYELQLQGANLHSQSGRERSHHLEEVTASLRERIRHLDDMVLCQQKKVKHMIEEIELQKAKMKQKELFILQLLEKISFLEGENKELQDRLDYLMETQPKSDVETRDVGTECDLPLRFGNSSGLPEAPKITRMYTPFTRVQEYSSRRSTAKQLSGPGVAYK</sequence>
<feature type="coiled-coil region" evidence="1">
    <location>
        <begin position="373"/>
        <end position="424"/>
    </location>
</feature>
<feature type="coiled-coil region" evidence="1">
    <location>
        <begin position="196"/>
        <end position="340"/>
    </location>
</feature>
<dbReference type="AlphaFoldDB" id="A0A8D0ED24"/>
<dbReference type="GO" id="GO:0009898">
    <property type="term" value="C:cytoplasmic side of plasma membrane"/>
    <property type="evidence" value="ECO:0007669"/>
    <property type="project" value="Ensembl"/>
</dbReference>
<dbReference type="GO" id="GO:0031674">
    <property type="term" value="C:I band"/>
    <property type="evidence" value="ECO:0007669"/>
    <property type="project" value="Ensembl"/>
</dbReference>